<reference evidence="5" key="1">
    <citation type="journal article" date="2021" name="PeerJ">
        <title>Extensive microbial diversity within the chicken gut microbiome revealed by metagenomics and culture.</title>
        <authorList>
            <person name="Gilroy R."/>
            <person name="Ravi A."/>
            <person name="Getino M."/>
            <person name="Pursley I."/>
            <person name="Horton D.L."/>
            <person name="Alikhan N.F."/>
            <person name="Baker D."/>
            <person name="Gharbi K."/>
            <person name="Hall N."/>
            <person name="Watson M."/>
            <person name="Adriaenssens E.M."/>
            <person name="Foster-Nyarko E."/>
            <person name="Jarju S."/>
            <person name="Secka A."/>
            <person name="Antonio M."/>
            <person name="Oren A."/>
            <person name="Chaudhuri R.R."/>
            <person name="La Ragione R."/>
            <person name="Hildebrand F."/>
            <person name="Pallen M.J."/>
        </authorList>
    </citation>
    <scope>NUCLEOTIDE SEQUENCE</scope>
    <source>
        <strain evidence="5">B5-657</strain>
    </source>
</reference>
<dbReference type="GO" id="GO:0004222">
    <property type="term" value="F:metalloendopeptidase activity"/>
    <property type="evidence" value="ECO:0007669"/>
    <property type="project" value="UniProtKB-UniRule"/>
</dbReference>
<dbReference type="HAMAP" id="MF_00626">
    <property type="entry name" value="Germination_prot"/>
    <property type="match status" value="1"/>
</dbReference>
<dbReference type="InterPro" id="IPR023430">
    <property type="entry name" value="Pept_HybD-like_dom_sf"/>
</dbReference>
<dbReference type="SUPFAM" id="SSF53163">
    <property type="entry name" value="HybD-like"/>
    <property type="match status" value="1"/>
</dbReference>
<comment type="caution">
    <text evidence="5">The sequence shown here is derived from an EMBL/GenBank/DDBJ whole genome shotgun (WGS) entry which is preliminary data.</text>
</comment>
<dbReference type="Gene3D" id="3.40.50.1450">
    <property type="entry name" value="HybD-like"/>
    <property type="match status" value="1"/>
</dbReference>
<dbReference type="Proteomes" id="UP000824229">
    <property type="component" value="Unassembled WGS sequence"/>
</dbReference>
<feature type="propeptide" id="PRO_5039771742" evidence="4">
    <location>
        <begin position="1"/>
        <end position="15"/>
    </location>
</feature>
<dbReference type="InterPro" id="IPR005080">
    <property type="entry name" value="Peptidase_A25"/>
</dbReference>
<dbReference type="GO" id="GO:0009847">
    <property type="term" value="P:spore germination"/>
    <property type="evidence" value="ECO:0007669"/>
    <property type="project" value="UniProtKB-UniRule"/>
</dbReference>
<dbReference type="AlphaFoldDB" id="A0A9E2KCI8"/>
<dbReference type="GO" id="GO:0006508">
    <property type="term" value="P:proteolysis"/>
    <property type="evidence" value="ECO:0007669"/>
    <property type="project" value="UniProtKB-UniRule"/>
</dbReference>
<comment type="subunit">
    <text evidence="4">Homotetramer.</text>
</comment>
<keyword evidence="2 4" id="KW-0378">Hydrolase</keyword>
<reference evidence="5" key="2">
    <citation type="submission" date="2021-04" db="EMBL/GenBank/DDBJ databases">
        <authorList>
            <person name="Gilroy R."/>
        </authorList>
    </citation>
    <scope>NUCLEOTIDE SEQUENCE</scope>
    <source>
        <strain evidence="5">B5-657</strain>
    </source>
</reference>
<protein>
    <recommendedName>
        <fullName evidence="4">Germination protease</fullName>
        <ecNumber evidence="4">3.4.24.78</ecNumber>
    </recommendedName>
    <alternativeName>
        <fullName evidence="4">GPR endopeptidase</fullName>
    </alternativeName>
    <alternativeName>
        <fullName evidence="4">Germination proteinase</fullName>
    </alternativeName>
    <alternativeName>
        <fullName evidence="4">Spore protease</fullName>
    </alternativeName>
</protein>
<sequence length="337" mass="37101">MGIKKTENKFFPRTDLAIEISDVLKLDKDEDYQIPGVEIHQKEVEEKEITITRVRILNEEGEENMGKPQGDYITIECPGIKQNNPSLHEKVIDVLSQAIASLLPPKKDRPLNVLVIGLGNRFATPDTLGPKVANQVFVTRHIALKAPELIEDDVAYLSSFAPSVMGLTGIETAEIIRGVAENVKPDCIIAIDALAARNVSRINATIQISNTGISPGAGVGNRRKELNEDSIGCKVIAIGVPTVVDTATLVSDTLHNFIEVLSKQAKESKLVDLLKDLNEEDHYQLIKETLAPEISELFVTPKEIDEIMEYLASIISNGINIAVHPCMTLEDINKYTY</sequence>
<feature type="chain" id="PRO_5039771743" description="Germination protease" evidence="4">
    <location>
        <begin position="16"/>
        <end position="337"/>
    </location>
</feature>
<evidence type="ECO:0000256" key="3">
    <source>
        <dbReference type="ARBA" id="ARBA00023145"/>
    </source>
</evidence>
<comment type="PTM">
    <text evidence="4">Autoproteolytically processed. The inactive tetrameric zymogen termed p46 autoprocesses to a smaller form termed p41, which is active only during spore germination.</text>
</comment>
<dbReference type="EC" id="3.4.24.78" evidence="4"/>
<accession>A0A9E2KCI8</accession>
<comment type="function">
    <text evidence="4">Initiates the rapid degradation of small, acid-soluble proteins during spore germination.</text>
</comment>
<gene>
    <name evidence="4 5" type="primary">gpr</name>
    <name evidence="5" type="ORF">H9872_09555</name>
</gene>
<comment type="similarity">
    <text evidence="4">Belongs to the peptidase A25 family.</text>
</comment>
<comment type="catalytic activity">
    <reaction evidence="4">
        <text>Endopeptidase action with P4 Glu or Asp, P1 preferably Glu &gt; Asp, P1' hydrophobic and P2' Ala.</text>
        <dbReference type="EC" id="3.4.24.78"/>
    </reaction>
</comment>
<name>A0A9E2KCI8_9FIRM</name>
<evidence type="ECO:0000256" key="4">
    <source>
        <dbReference type="HAMAP-Rule" id="MF_00626"/>
    </source>
</evidence>
<organism evidence="5 6">
    <name type="scientific">Candidatus Cellulosilyticum pullistercoris</name>
    <dbReference type="NCBI Taxonomy" id="2838521"/>
    <lineage>
        <taxon>Bacteria</taxon>
        <taxon>Bacillati</taxon>
        <taxon>Bacillota</taxon>
        <taxon>Clostridia</taxon>
        <taxon>Lachnospirales</taxon>
        <taxon>Cellulosilyticaceae</taxon>
        <taxon>Cellulosilyticum</taxon>
    </lineage>
</organism>
<keyword evidence="1 4" id="KW-0645">Protease</keyword>
<dbReference type="EMBL" id="JAHLFQ010000222">
    <property type="protein sequence ID" value="MBU3804984.1"/>
    <property type="molecule type" value="Genomic_DNA"/>
</dbReference>
<dbReference type="PIRSF" id="PIRSF019549">
    <property type="entry name" value="Peptidase_A25"/>
    <property type="match status" value="1"/>
</dbReference>
<keyword evidence="3 4" id="KW-0865">Zymogen</keyword>
<evidence type="ECO:0000256" key="1">
    <source>
        <dbReference type="ARBA" id="ARBA00022670"/>
    </source>
</evidence>
<evidence type="ECO:0000313" key="5">
    <source>
        <dbReference type="EMBL" id="MBU3804984.1"/>
    </source>
</evidence>
<evidence type="ECO:0000313" key="6">
    <source>
        <dbReference type="Proteomes" id="UP000824229"/>
    </source>
</evidence>
<proteinExistence type="inferred from homology"/>
<dbReference type="NCBIfam" id="TIGR01441">
    <property type="entry name" value="GPR"/>
    <property type="match status" value="1"/>
</dbReference>
<dbReference type="Pfam" id="PF03418">
    <property type="entry name" value="Peptidase_A25"/>
    <property type="match status" value="1"/>
</dbReference>
<evidence type="ECO:0000256" key="2">
    <source>
        <dbReference type="ARBA" id="ARBA00022801"/>
    </source>
</evidence>